<comment type="caution">
    <text evidence="1">The sequence shown here is derived from an EMBL/GenBank/DDBJ whole genome shotgun (WGS) entry which is preliminary data.</text>
</comment>
<protein>
    <submittedName>
        <fullName evidence="1">Uncharacterized protein</fullName>
    </submittedName>
</protein>
<name>A0A371HHC3_MUCPR</name>
<reference evidence="1" key="1">
    <citation type="submission" date="2018-05" db="EMBL/GenBank/DDBJ databases">
        <title>Draft genome of Mucuna pruriens seed.</title>
        <authorList>
            <person name="Nnadi N.E."/>
            <person name="Vos R."/>
            <person name="Hasami M.H."/>
            <person name="Devisetty U.K."/>
            <person name="Aguiy J.C."/>
        </authorList>
    </citation>
    <scope>NUCLEOTIDE SEQUENCE [LARGE SCALE GENOMIC DNA]</scope>
    <source>
        <strain evidence="1">JCA_2017</strain>
    </source>
</reference>
<evidence type="ECO:0000313" key="2">
    <source>
        <dbReference type="Proteomes" id="UP000257109"/>
    </source>
</evidence>
<feature type="non-terminal residue" evidence="1">
    <location>
        <position position="1"/>
    </location>
</feature>
<dbReference type="EMBL" id="QJKJ01002587">
    <property type="protein sequence ID" value="RDY02188.1"/>
    <property type="molecule type" value="Genomic_DNA"/>
</dbReference>
<gene>
    <name evidence="1" type="ORF">CR513_14391</name>
</gene>
<proteinExistence type="predicted"/>
<dbReference type="AlphaFoldDB" id="A0A371HHC3"/>
<evidence type="ECO:0000313" key="1">
    <source>
        <dbReference type="EMBL" id="RDY02188.1"/>
    </source>
</evidence>
<sequence length="116" mass="13286">MSCHRYFGVTTPHRTQLLKGPFCLTFGTHTMIQVEVEELSPRAICTQGEGNEEDLRENLDLLQEEREMAYIYEYAAKGQSFQKAPRPIRGSRSMTTLGIKTRKRQLVDDCPGHQDP</sequence>
<accession>A0A371HHC3</accession>
<organism evidence="1 2">
    <name type="scientific">Mucuna pruriens</name>
    <name type="common">Velvet bean</name>
    <name type="synonym">Dolichos pruriens</name>
    <dbReference type="NCBI Taxonomy" id="157652"/>
    <lineage>
        <taxon>Eukaryota</taxon>
        <taxon>Viridiplantae</taxon>
        <taxon>Streptophyta</taxon>
        <taxon>Embryophyta</taxon>
        <taxon>Tracheophyta</taxon>
        <taxon>Spermatophyta</taxon>
        <taxon>Magnoliopsida</taxon>
        <taxon>eudicotyledons</taxon>
        <taxon>Gunneridae</taxon>
        <taxon>Pentapetalae</taxon>
        <taxon>rosids</taxon>
        <taxon>fabids</taxon>
        <taxon>Fabales</taxon>
        <taxon>Fabaceae</taxon>
        <taxon>Papilionoideae</taxon>
        <taxon>50 kb inversion clade</taxon>
        <taxon>NPAAA clade</taxon>
        <taxon>indigoferoid/millettioid clade</taxon>
        <taxon>Phaseoleae</taxon>
        <taxon>Mucuna</taxon>
    </lineage>
</organism>
<keyword evidence="2" id="KW-1185">Reference proteome</keyword>
<dbReference type="Proteomes" id="UP000257109">
    <property type="component" value="Unassembled WGS sequence"/>
</dbReference>